<gene>
    <name evidence="1" type="ORF">B0J12DRAFT_700949</name>
</gene>
<evidence type="ECO:0000313" key="2">
    <source>
        <dbReference type="Proteomes" id="UP000774617"/>
    </source>
</evidence>
<name>A0ABQ8G5P9_9PEZI</name>
<proteinExistence type="predicted"/>
<reference evidence="1 2" key="1">
    <citation type="journal article" date="2021" name="Nat. Commun.">
        <title>Genetic determinants of endophytism in the Arabidopsis root mycobiome.</title>
        <authorList>
            <person name="Mesny F."/>
            <person name="Miyauchi S."/>
            <person name="Thiergart T."/>
            <person name="Pickel B."/>
            <person name="Atanasova L."/>
            <person name="Karlsson M."/>
            <person name="Huettel B."/>
            <person name="Barry K.W."/>
            <person name="Haridas S."/>
            <person name="Chen C."/>
            <person name="Bauer D."/>
            <person name="Andreopoulos W."/>
            <person name="Pangilinan J."/>
            <person name="LaButti K."/>
            <person name="Riley R."/>
            <person name="Lipzen A."/>
            <person name="Clum A."/>
            <person name="Drula E."/>
            <person name="Henrissat B."/>
            <person name="Kohler A."/>
            <person name="Grigoriev I.V."/>
            <person name="Martin F.M."/>
            <person name="Hacquard S."/>
        </authorList>
    </citation>
    <scope>NUCLEOTIDE SEQUENCE [LARGE SCALE GENOMIC DNA]</scope>
    <source>
        <strain evidence="1 2">MPI-SDFR-AT-0080</strain>
    </source>
</reference>
<organism evidence="1 2">
    <name type="scientific">Macrophomina phaseolina</name>
    <dbReference type="NCBI Taxonomy" id="35725"/>
    <lineage>
        <taxon>Eukaryota</taxon>
        <taxon>Fungi</taxon>
        <taxon>Dikarya</taxon>
        <taxon>Ascomycota</taxon>
        <taxon>Pezizomycotina</taxon>
        <taxon>Dothideomycetes</taxon>
        <taxon>Dothideomycetes incertae sedis</taxon>
        <taxon>Botryosphaeriales</taxon>
        <taxon>Botryosphaeriaceae</taxon>
        <taxon>Macrophomina</taxon>
    </lineage>
</organism>
<sequence>MRVFIEGELSQHSMQLELLEDANAKEKITETIQEKANGVFLVMQRLRNRASLVSIEEGLGALPDELGGPNGLYALMLLDHVAPEDVAEGLRMLSHISLLGSVESPSHTLAIKIAEHLDGTRKGLAPSMRKLYPLLLPEDELARRNNRLQIHPRDCAGILKDLLKSKELQNLVPAEEECLLRDVGEATDDILHDMLYNIRLLDELYAQNAQQVRFMIIDELYHFIDLIRLYLGESEKEMFGNAYYLDEWLAGRLGQDWGLGYLN</sequence>
<comment type="caution">
    <text evidence="1">The sequence shown here is derived from an EMBL/GenBank/DDBJ whole genome shotgun (WGS) entry which is preliminary data.</text>
</comment>
<accession>A0ABQ8G5P9</accession>
<evidence type="ECO:0000313" key="1">
    <source>
        <dbReference type="EMBL" id="KAH7045800.1"/>
    </source>
</evidence>
<keyword evidence="2" id="KW-1185">Reference proteome</keyword>
<protein>
    <submittedName>
        <fullName evidence="1">Uncharacterized protein</fullName>
    </submittedName>
</protein>
<dbReference type="EMBL" id="JAGTJR010000018">
    <property type="protein sequence ID" value="KAH7045800.1"/>
    <property type="molecule type" value="Genomic_DNA"/>
</dbReference>
<dbReference type="Proteomes" id="UP000774617">
    <property type="component" value="Unassembled WGS sequence"/>
</dbReference>